<evidence type="ECO:0000313" key="2">
    <source>
        <dbReference type="EMBL" id="KAK7021617.1"/>
    </source>
</evidence>
<dbReference type="Proteomes" id="UP001362999">
    <property type="component" value="Unassembled WGS sequence"/>
</dbReference>
<proteinExistence type="predicted"/>
<evidence type="ECO:0000313" key="3">
    <source>
        <dbReference type="Proteomes" id="UP001362999"/>
    </source>
</evidence>
<evidence type="ECO:0008006" key="4">
    <source>
        <dbReference type="Google" id="ProtNLM"/>
    </source>
</evidence>
<sequence length="120" mass="13598">MPLLFGVVLCRTAEAVAMSEGSRTEPSFFQRSELLMTFETLDVDVLPSILCLTDVYTVLSISRVSKYLHEISCSKAVWLSLVRRLYKRHVLVLPINALETVSVDELKDAVKRVVILPFNR</sequence>
<protein>
    <recommendedName>
        <fullName evidence="4">F-box domain-containing protein</fullName>
    </recommendedName>
</protein>
<feature type="chain" id="PRO_5043575433" description="F-box domain-containing protein" evidence="1">
    <location>
        <begin position="16"/>
        <end position="120"/>
    </location>
</feature>
<comment type="caution">
    <text evidence="2">The sequence shown here is derived from an EMBL/GenBank/DDBJ whole genome shotgun (WGS) entry which is preliminary data.</text>
</comment>
<dbReference type="SUPFAM" id="SSF81383">
    <property type="entry name" value="F-box domain"/>
    <property type="match status" value="1"/>
</dbReference>
<organism evidence="2 3">
    <name type="scientific">Favolaschia claudopus</name>
    <dbReference type="NCBI Taxonomy" id="2862362"/>
    <lineage>
        <taxon>Eukaryota</taxon>
        <taxon>Fungi</taxon>
        <taxon>Dikarya</taxon>
        <taxon>Basidiomycota</taxon>
        <taxon>Agaricomycotina</taxon>
        <taxon>Agaricomycetes</taxon>
        <taxon>Agaricomycetidae</taxon>
        <taxon>Agaricales</taxon>
        <taxon>Marasmiineae</taxon>
        <taxon>Mycenaceae</taxon>
        <taxon>Favolaschia</taxon>
    </lineage>
</organism>
<evidence type="ECO:0000256" key="1">
    <source>
        <dbReference type="SAM" id="SignalP"/>
    </source>
</evidence>
<dbReference type="EMBL" id="JAWWNJ010000038">
    <property type="protein sequence ID" value="KAK7021617.1"/>
    <property type="molecule type" value="Genomic_DNA"/>
</dbReference>
<dbReference type="InterPro" id="IPR036047">
    <property type="entry name" value="F-box-like_dom_sf"/>
</dbReference>
<reference evidence="2 3" key="1">
    <citation type="journal article" date="2024" name="J Genomics">
        <title>Draft genome sequencing and assembly of Favolaschia claudopus CIRM-BRFM 2984 isolated from oak limbs.</title>
        <authorList>
            <person name="Navarro D."/>
            <person name="Drula E."/>
            <person name="Chaduli D."/>
            <person name="Cazenave R."/>
            <person name="Ahrendt S."/>
            <person name="Wang J."/>
            <person name="Lipzen A."/>
            <person name="Daum C."/>
            <person name="Barry K."/>
            <person name="Grigoriev I.V."/>
            <person name="Favel A."/>
            <person name="Rosso M.N."/>
            <person name="Martin F."/>
        </authorList>
    </citation>
    <scope>NUCLEOTIDE SEQUENCE [LARGE SCALE GENOMIC DNA]</scope>
    <source>
        <strain evidence="2 3">CIRM-BRFM 2984</strain>
    </source>
</reference>
<keyword evidence="1" id="KW-0732">Signal</keyword>
<dbReference type="AlphaFoldDB" id="A0AAW0B8F4"/>
<keyword evidence="3" id="KW-1185">Reference proteome</keyword>
<accession>A0AAW0B8F4</accession>
<name>A0AAW0B8F4_9AGAR</name>
<feature type="signal peptide" evidence="1">
    <location>
        <begin position="1"/>
        <end position="15"/>
    </location>
</feature>
<gene>
    <name evidence="2" type="ORF">R3P38DRAFT_3196395</name>
</gene>